<evidence type="ECO:0000256" key="1">
    <source>
        <dbReference type="SAM" id="MobiDB-lite"/>
    </source>
</evidence>
<feature type="compositionally biased region" description="Pro residues" evidence="1">
    <location>
        <begin position="73"/>
        <end position="82"/>
    </location>
</feature>
<accession>A0A9W8EA73</accession>
<keyword evidence="3" id="KW-1185">Reference proteome</keyword>
<feature type="region of interest" description="Disordered" evidence="1">
    <location>
        <begin position="44"/>
        <end position="89"/>
    </location>
</feature>
<feature type="compositionally biased region" description="Pro residues" evidence="1">
    <location>
        <begin position="9"/>
        <end position="19"/>
    </location>
</feature>
<feature type="region of interest" description="Disordered" evidence="1">
    <location>
        <begin position="1"/>
        <end position="23"/>
    </location>
</feature>
<evidence type="ECO:0000313" key="3">
    <source>
        <dbReference type="Proteomes" id="UP001151582"/>
    </source>
</evidence>
<protein>
    <submittedName>
        <fullName evidence="2">Uncharacterized protein</fullName>
    </submittedName>
</protein>
<dbReference type="EMBL" id="JANBQB010001140">
    <property type="protein sequence ID" value="KAJ1972149.1"/>
    <property type="molecule type" value="Genomic_DNA"/>
</dbReference>
<organism evidence="2 3">
    <name type="scientific">Dimargaris verticillata</name>
    <dbReference type="NCBI Taxonomy" id="2761393"/>
    <lineage>
        <taxon>Eukaryota</taxon>
        <taxon>Fungi</taxon>
        <taxon>Fungi incertae sedis</taxon>
        <taxon>Zoopagomycota</taxon>
        <taxon>Kickxellomycotina</taxon>
        <taxon>Dimargaritomycetes</taxon>
        <taxon>Dimargaritales</taxon>
        <taxon>Dimargaritaceae</taxon>
        <taxon>Dimargaris</taxon>
    </lineage>
</organism>
<evidence type="ECO:0000313" key="2">
    <source>
        <dbReference type="EMBL" id="KAJ1972149.1"/>
    </source>
</evidence>
<name>A0A9W8EA73_9FUNG</name>
<sequence length="139" mass="14760">MPGLVLSLPSPPTALPTPPAEAEMRPPACSIIIVDSVYLTSSYQTAECPSSDDDMSSDAAGSLRAPTRAGAPLSPPSTPPTTPLSTHLPQVLTRRLTKFHRRPSVRRPGRRECHGASQFIQLLLETYNKVTAVTSGDAA</sequence>
<reference evidence="2" key="1">
    <citation type="submission" date="2022-07" db="EMBL/GenBank/DDBJ databases">
        <title>Phylogenomic reconstructions and comparative analyses of Kickxellomycotina fungi.</title>
        <authorList>
            <person name="Reynolds N.K."/>
            <person name="Stajich J.E."/>
            <person name="Barry K."/>
            <person name="Grigoriev I.V."/>
            <person name="Crous P."/>
            <person name="Smith M.E."/>
        </authorList>
    </citation>
    <scope>NUCLEOTIDE SEQUENCE</scope>
    <source>
        <strain evidence="2">RSA 567</strain>
    </source>
</reference>
<dbReference type="Proteomes" id="UP001151582">
    <property type="component" value="Unassembled WGS sequence"/>
</dbReference>
<proteinExistence type="predicted"/>
<dbReference type="AlphaFoldDB" id="A0A9W8EA73"/>
<feature type="non-terminal residue" evidence="2">
    <location>
        <position position="139"/>
    </location>
</feature>
<gene>
    <name evidence="2" type="ORF">H4R34_005505</name>
</gene>
<comment type="caution">
    <text evidence="2">The sequence shown here is derived from an EMBL/GenBank/DDBJ whole genome shotgun (WGS) entry which is preliminary data.</text>
</comment>